<name>A0A653CG75_CALMS</name>
<gene>
    <name evidence="2" type="ORF">CALMAC_LOCUS8299</name>
</gene>
<evidence type="ECO:0000313" key="3">
    <source>
        <dbReference type="Proteomes" id="UP000410492"/>
    </source>
</evidence>
<feature type="chain" id="PRO_5024941794" description="Secreted protein" evidence="1">
    <location>
        <begin position="16"/>
        <end position="84"/>
    </location>
</feature>
<proteinExistence type="predicted"/>
<organism evidence="2 3">
    <name type="scientific">Callosobruchus maculatus</name>
    <name type="common">Southern cowpea weevil</name>
    <name type="synonym">Pulse bruchid</name>
    <dbReference type="NCBI Taxonomy" id="64391"/>
    <lineage>
        <taxon>Eukaryota</taxon>
        <taxon>Metazoa</taxon>
        <taxon>Ecdysozoa</taxon>
        <taxon>Arthropoda</taxon>
        <taxon>Hexapoda</taxon>
        <taxon>Insecta</taxon>
        <taxon>Pterygota</taxon>
        <taxon>Neoptera</taxon>
        <taxon>Endopterygota</taxon>
        <taxon>Coleoptera</taxon>
        <taxon>Polyphaga</taxon>
        <taxon>Cucujiformia</taxon>
        <taxon>Chrysomeloidea</taxon>
        <taxon>Chrysomelidae</taxon>
        <taxon>Bruchinae</taxon>
        <taxon>Bruchini</taxon>
        <taxon>Callosobruchus</taxon>
    </lineage>
</organism>
<feature type="signal peptide" evidence="1">
    <location>
        <begin position="1"/>
        <end position="15"/>
    </location>
</feature>
<evidence type="ECO:0000256" key="1">
    <source>
        <dbReference type="SAM" id="SignalP"/>
    </source>
</evidence>
<sequence>MIYFLLLSSILMVRSTTRGPLSATTIPTATLRAASRAVPPRTVSRRALSSGTIQSGALSARALPTGALSTTRAPAALSSTTSTR</sequence>
<evidence type="ECO:0008006" key="4">
    <source>
        <dbReference type="Google" id="ProtNLM"/>
    </source>
</evidence>
<dbReference type="AlphaFoldDB" id="A0A653CG75"/>
<dbReference type="Proteomes" id="UP000410492">
    <property type="component" value="Unassembled WGS sequence"/>
</dbReference>
<keyword evidence="3" id="KW-1185">Reference proteome</keyword>
<keyword evidence="1" id="KW-0732">Signal</keyword>
<protein>
    <recommendedName>
        <fullName evidence="4">Secreted protein</fullName>
    </recommendedName>
</protein>
<reference evidence="2 3" key="1">
    <citation type="submission" date="2019-01" db="EMBL/GenBank/DDBJ databases">
        <authorList>
            <person name="Sayadi A."/>
        </authorList>
    </citation>
    <scope>NUCLEOTIDE SEQUENCE [LARGE SCALE GENOMIC DNA]</scope>
</reference>
<evidence type="ECO:0000313" key="2">
    <source>
        <dbReference type="EMBL" id="VEN46080.1"/>
    </source>
</evidence>
<dbReference type="EMBL" id="CAACVG010007564">
    <property type="protein sequence ID" value="VEN46080.1"/>
    <property type="molecule type" value="Genomic_DNA"/>
</dbReference>
<accession>A0A653CG75</accession>